<dbReference type="EMBL" id="GBXM01071482">
    <property type="protein sequence ID" value="JAH37095.1"/>
    <property type="molecule type" value="Transcribed_RNA"/>
</dbReference>
<protein>
    <submittedName>
        <fullName evidence="1">Uncharacterized protein</fullName>
    </submittedName>
</protein>
<accession>A0A0E9S8T5</accession>
<sequence>MHRSMKMTVLAWHGHIFGSVAHAKEGLTEETHPCQ</sequence>
<reference evidence="1" key="1">
    <citation type="submission" date="2014-11" db="EMBL/GenBank/DDBJ databases">
        <authorList>
            <person name="Amaro Gonzalez C."/>
        </authorList>
    </citation>
    <scope>NUCLEOTIDE SEQUENCE</scope>
</reference>
<name>A0A0E9S8T5_ANGAN</name>
<organism evidence="1">
    <name type="scientific">Anguilla anguilla</name>
    <name type="common">European freshwater eel</name>
    <name type="synonym">Muraena anguilla</name>
    <dbReference type="NCBI Taxonomy" id="7936"/>
    <lineage>
        <taxon>Eukaryota</taxon>
        <taxon>Metazoa</taxon>
        <taxon>Chordata</taxon>
        <taxon>Craniata</taxon>
        <taxon>Vertebrata</taxon>
        <taxon>Euteleostomi</taxon>
        <taxon>Actinopterygii</taxon>
        <taxon>Neopterygii</taxon>
        <taxon>Teleostei</taxon>
        <taxon>Anguilliformes</taxon>
        <taxon>Anguillidae</taxon>
        <taxon>Anguilla</taxon>
    </lineage>
</organism>
<dbReference type="AlphaFoldDB" id="A0A0E9S8T5"/>
<evidence type="ECO:0000313" key="1">
    <source>
        <dbReference type="EMBL" id="JAH37095.1"/>
    </source>
</evidence>
<proteinExistence type="predicted"/>
<reference evidence="1" key="2">
    <citation type="journal article" date="2015" name="Fish Shellfish Immunol.">
        <title>Early steps in the European eel (Anguilla anguilla)-Vibrio vulnificus interaction in the gills: Role of the RtxA13 toxin.</title>
        <authorList>
            <person name="Callol A."/>
            <person name="Pajuelo D."/>
            <person name="Ebbesson L."/>
            <person name="Teles M."/>
            <person name="MacKenzie S."/>
            <person name="Amaro C."/>
        </authorList>
    </citation>
    <scope>NUCLEOTIDE SEQUENCE</scope>
</reference>